<sequence>MISRAERSANYVILVLFAAFALAPIGTVLAAALAPDDAPGSGSGSAASIAGLHVGNFATAWQVGHFGTYLRMSLLVSVFVVTVSVILSILSGYALGTMRFRGSTMLFYAFLLGIMMPSEAIVVPLYFDLRTLGLTDTFWAVALPQVAQSVAFGTFWMRAYFRTSSRALVEAARMDGASTRTILWRVLVPIAWPAVITLIVLTFMWTWNEFLVPLVMVTAESLRTAPLGLAFFQGQYTQGFTLLAAGAVIVATPVALLYLFLQRKFIAGMLEGAVRE</sequence>
<keyword evidence="8" id="KW-0732">Signal</keyword>
<evidence type="ECO:0000256" key="3">
    <source>
        <dbReference type="ARBA" id="ARBA00022475"/>
    </source>
</evidence>
<protein>
    <submittedName>
        <fullName evidence="10">Carbohydrate ABC transporter membrane protein 2, CUT1 family</fullName>
    </submittedName>
</protein>
<dbReference type="InterPro" id="IPR000515">
    <property type="entry name" value="MetI-like"/>
</dbReference>
<feature type="transmembrane region" description="Helical" evidence="7">
    <location>
        <begin position="240"/>
        <end position="261"/>
    </location>
</feature>
<evidence type="ECO:0000256" key="8">
    <source>
        <dbReference type="SAM" id="SignalP"/>
    </source>
</evidence>
<feature type="signal peptide" evidence="8">
    <location>
        <begin position="1"/>
        <end position="30"/>
    </location>
</feature>
<organism evidence="10 11">
    <name type="scientific">Micromonospora inositola</name>
    <dbReference type="NCBI Taxonomy" id="47865"/>
    <lineage>
        <taxon>Bacteria</taxon>
        <taxon>Bacillati</taxon>
        <taxon>Actinomycetota</taxon>
        <taxon>Actinomycetes</taxon>
        <taxon>Micromonosporales</taxon>
        <taxon>Micromonosporaceae</taxon>
        <taxon>Micromonospora</taxon>
    </lineage>
</organism>
<dbReference type="GO" id="GO:0055085">
    <property type="term" value="P:transmembrane transport"/>
    <property type="evidence" value="ECO:0007669"/>
    <property type="project" value="InterPro"/>
</dbReference>
<feature type="transmembrane region" description="Helical" evidence="7">
    <location>
        <begin position="139"/>
        <end position="161"/>
    </location>
</feature>
<feature type="transmembrane region" description="Helical" evidence="7">
    <location>
        <begin position="182"/>
        <end position="207"/>
    </location>
</feature>
<dbReference type="Gene3D" id="1.10.3720.10">
    <property type="entry name" value="MetI-like"/>
    <property type="match status" value="1"/>
</dbReference>
<comment type="subcellular location">
    <subcellularLocation>
        <location evidence="1 7">Cell membrane</location>
        <topology evidence="1 7">Multi-pass membrane protein</topology>
    </subcellularLocation>
</comment>
<evidence type="ECO:0000256" key="1">
    <source>
        <dbReference type="ARBA" id="ARBA00004651"/>
    </source>
</evidence>
<keyword evidence="11" id="KW-1185">Reference proteome</keyword>
<evidence type="ECO:0000256" key="4">
    <source>
        <dbReference type="ARBA" id="ARBA00022692"/>
    </source>
</evidence>
<keyword evidence="5 7" id="KW-1133">Transmembrane helix</keyword>
<evidence type="ECO:0000313" key="10">
    <source>
        <dbReference type="EMBL" id="SCG75042.1"/>
    </source>
</evidence>
<dbReference type="SUPFAM" id="SSF161098">
    <property type="entry name" value="MetI-like"/>
    <property type="match status" value="1"/>
</dbReference>
<dbReference type="Proteomes" id="UP000198221">
    <property type="component" value="Chromosome I"/>
</dbReference>
<dbReference type="InterPro" id="IPR035906">
    <property type="entry name" value="MetI-like_sf"/>
</dbReference>
<evidence type="ECO:0000256" key="5">
    <source>
        <dbReference type="ARBA" id="ARBA00022989"/>
    </source>
</evidence>
<evidence type="ECO:0000259" key="9">
    <source>
        <dbReference type="PROSITE" id="PS50928"/>
    </source>
</evidence>
<evidence type="ECO:0000313" key="11">
    <source>
        <dbReference type="Proteomes" id="UP000198221"/>
    </source>
</evidence>
<dbReference type="PANTHER" id="PTHR43744:SF12">
    <property type="entry name" value="ABC TRANSPORTER PERMEASE PROTEIN MG189-RELATED"/>
    <property type="match status" value="1"/>
</dbReference>
<evidence type="ECO:0000256" key="7">
    <source>
        <dbReference type="RuleBase" id="RU363032"/>
    </source>
</evidence>
<dbReference type="Pfam" id="PF00528">
    <property type="entry name" value="BPD_transp_1"/>
    <property type="match status" value="1"/>
</dbReference>
<feature type="transmembrane region" description="Helical" evidence="7">
    <location>
        <begin position="74"/>
        <end position="95"/>
    </location>
</feature>
<keyword evidence="4 7" id="KW-0812">Transmembrane</keyword>
<dbReference type="CDD" id="cd06261">
    <property type="entry name" value="TM_PBP2"/>
    <property type="match status" value="1"/>
</dbReference>
<dbReference type="RefSeq" id="WP_089014996.1">
    <property type="nucleotide sequence ID" value="NZ_LT607754.1"/>
</dbReference>
<feature type="chain" id="PRO_5008720024" evidence="8">
    <location>
        <begin position="31"/>
        <end position="276"/>
    </location>
</feature>
<dbReference type="AlphaFoldDB" id="A0A1C5JWS8"/>
<dbReference type="EMBL" id="LT607754">
    <property type="protein sequence ID" value="SCG75042.1"/>
    <property type="molecule type" value="Genomic_DNA"/>
</dbReference>
<dbReference type="PANTHER" id="PTHR43744">
    <property type="entry name" value="ABC TRANSPORTER PERMEASE PROTEIN MG189-RELATED-RELATED"/>
    <property type="match status" value="1"/>
</dbReference>
<keyword evidence="2 7" id="KW-0813">Transport</keyword>
<name>A0A1C5JWS8_9ACTN</name>
<evidence type="ECO:0000256" key="2">
    <source>
        <dbReference type="ARBA" id="ARBA00022448"/>
    </source>
</evidence>
<evidence type="ECO:0000256" key="6">
    <source>
        <dbReference type="ARBA" id="ARBA00023136"/>
    </source>
</evidence>
<comment type="similarity">
    <text evidence="7">Belongs to the binding-protein-dependent transport system permease family.</text>
</comment>
<feature type="transmembrane region" description="Helical" evidence="7">
    <location>
        <begin position="107"/>
        <end position="127"/>
    </location>
</feature>
<keyword evidence="6 7" id="KW-0472">Membrane</keyword>
<accession>A0A1C5JWS8</accession>
<proteinExistence type="inferred from homology"/>
<keyword evidence="3" id="KW-1003">Cell membrane</keyword>
<dbReference type="OrthoDB" id="3521657at2"/>
<dbReference type="GO" id="GO:0005886">
    <property type="term" value="C:plasma membrane"/>
    <property type="evidence" value="ECO:0007669"/>
    <property type="project" value="UniProtKB-SubCell"/>
</dbReference>
<gene>
    <name evidence="10" type="ORF">GA0070613_5684</name>
</gene>
<feature type="domain" description="ABC transmembrane type-1" evidence="9">
    <location>
        <begin position="70"/>
        <end position="261"/>
    </location>
</feature>
<dbReference type="PROSITE" id="PS50928">
    <property type="entry name" value="ABC_TM1"/>
    <property type="match status" value="1"/>
</dbReference>
<reference evidence="11" key="1">
    <citation type="submission" date="2016-06" db="EMBL/GenBank/DDBJ databases">
        <authorList>
            <person name="Varghese N."/>
            <person name="Submissions Spin"/>
        </authorList>
    </citation>
    <scope>NUCLEOTIDE SEQUENCE [LARGE SCALE GENOMIC DNA]</scope>
    <source>
        <strain evidence="11">DSM 43819</strain>
    </source>
</reference>